<evidence type="ECO:0000313" key="3">
    <source>
        <dbReference type="Proteomes" id="UP000007819"/>
    </source>
</evidence>
<accession>A0A8R2JX06</accession>
<dbReference type="KEGG" id="api:103310914"/>
<protein>
    <recommendedName>
        <fullName evidence="1">Transposable element P transposase-like RNase H C-terminal domain-containing protein</fullName>
    </recommendedName>
</protein>
<keyword evidence="3" id="KW-1185">Reference proteome</keyword>
<organism evidence="2 3">
    <name type="scientific">Acyrthosiphon pisum</name>
    <name type="common">Pea aphid</name>
    <dbReference type="NCBI Taxonomy" id="7029"/>
    <lineage>
        <taxon>Eukaryota</taxon>
        <taxon>Metazoa</taxon>
        <taxon>Ecdysozoa</taxon>
        <taxon>Arthropoda</taxon>
        <taxon>Hexapoda</taxon>
        <taxon>Insecta</taxon>
        <taxon>Pterygota</taxon>
        <taxon>Neoptera</taxon>
        <taxon>Paraneoptera</taxon>
        <taxon>Hemiptera</taxon>
        <taxon>Sternorrhyncha</taxon>
        <taxon>Aphidomorpha</taxon>
        <taxon>Aphidoidea</taxon>
        <taxon>Aphididae</taxon>
        <taxon>Macrosiphini</taxon>
        <taxon>Acyrthosiphon</taxon>
    </lineage>
</organism>
<dbReference type="GeneID" id="103310914"/>
<feature type="domain" description="Transposable element P transposase-like RNase H C-terminal" evidence="1">
    <location>
        <begin position="1"/>
        <end position="24"/>
    </location>
</feature>
<dbReference type="RefSeq" id="XP_029348494.1">
    <property type="nucleotide sequence ID" value="XM_029492634.1"/>
</dbReference>
<reference evidence="3" key="1">
    <citation type="submission" date="2010-06" db="EMBL/GenBank/DDBJ databases">
        <authorList>
            <person name="Jiang H."/>
            <person name="Abraham K."/>
            <person name="Ali S."/>
            <person name="Alsbrooks S.L."/>
            <person name="Anim B.N."/>
            <person name="Anosike U.S."/>
            <person name="Attaway T."/>
            <person name="Bandaranaike D.P."/>
            <person name="Battles P.K."/>
            <person name="Bell S.N."/>
            <person name="Bell A.V."/>
            <person name="Beltran B."/>
            <person name="Bickham C."/>
            <person name="Bustamante Y."/>
            <person name="Caleb T."/>
            <person name="Canada A."/>
            <person name="Cardenas V."/>
            <person name="Carter K."/>
            <person name="Chacko J."/>
            <person name="Chandrabose M.N."/>
            <person name="Chavez D."/>
            <person name="Chavez A."/>
            <person name="Chen L."/>
            <person name="Chu H.-S."/>
            <person name="Claassen K.J."/>
            <person name="Cockrell R."/>
            <person name="Collins M."/>
            <person name="Cooper J.A."/>
            <person name="Cree A."/>
            <person name="Curry S.M."/>
            <person name="Da Y."/>
            <person name="Dao M.D."/>
            <person name="Das B."/>
            <person name="Davila M.-L."/>
            <person name="Davy-Carroll L."/>
            <person name="Denson S."/>
            <person name="Dinh H."/>
            <person name="Ebong V.E."/>
            <person name="Edwards J.R."/>
            <person name="Egan A."/>
            <person name="El-Daye J."/>
            <person name="Escobedo L."/>
            <person name="Fernandez S."/>
            <person name="Fernando P.R."/>
            <person name="Flagg N."/>
            <person name="Forbes L.D."/>
            <person name="Fowler R.G."/>
            <person name="Fu Q."/>
            <person name="Gabisi R.A."/>
            <person name="Ganer J."/>
            <person name="Garbino Pronczuk A."/>
            <person name="Garcia R.M."/>
            <person name="Garner T."/>
            <person name="Garrett T.E."/>
            <person name="Gonzalez D.A."/>
            <person name="Hamid H."/>
            <person name="Hawkins E.S."/>
            <person name="Hirani K."/>
            <person name="Hogues M.E."/>
            <person name="Hollins B."/>
            <person name="Hsiao C.-H."/>
            <person name="Jabil R."/>
            <person name="James M.L."/>
            <person name="Jhangiani S.N."/>
            <person name="Johnson B."/>
            <person name="Johnson Q."/>
            <person name="Joshi V."/>
            <person name="Kalu J.B."/>
            <person name="Kam C."/>
            <person name="Kashfia A."/>
            <person name="Keebler J."/>
            <person name="Kisamo H."/>
            <person name="Kovar C.L."/>
            <person name="Lago L.A."/>
            <person name="Lai C.-Y."/>
            <person name="Laidlaw J."/>
            <person name="Lara F."/>
            <person name="Le T.-K."/>
            <person name="Lee S.L."/>
            <person name="Legall F.H."/>
            <person name="Lemon S.J."/>
            <person name="Lewis L.R."/>
            <person name="Li B."/>
            <person name="Liu Y."/>
            <person name="Liu Y.-S."/>
            <person name="Lopez J."/>
            <person name="Lozado R.J."/>
            <person name="Lu J."/>
            <person name="Madu R.C."/>
            <person name="Maheshwari M."/>
            <person name="Maheshwari R."/>
            <person name="Malloy K."/>
            <person name="Martinez E."/>
            <person name="Mathew T."/>
            <person name="Mercado I.C."/>
            <person name="Mercado C."/>
            <person name="Meyer B."/>
            <person name="Montgomery K."/>
            <person name="Morgan M.B."/>
            <person name="Munidasa M."/>
            <person name="Nazareth L.V."/>
            <person name="Nelson J."/>
            <person name="Ng B.M."/>
            <person name="Nguyen N.B."/>
            <person name="Nguyen P.Q."/>
            <person name="Nguyen T."/>
            <person name="Obregon M."/>
            <person name="Okwuonu G.O."/>
            <person name="Onwere C.G."/>
            <person name="Orozco G."/>
            <person name="Parra A."/>
            <person name="Patel S."/>
            <person name="Patil S."/>
            <person name="Perez A."/>
            <person name="Perez Y."/>
            <person name="Pham C."/>
            <person name="Primus E.L."/>
            <person name="Pu L.-L."/>
            <person name="Puazo M."/>
            <person name="Qin X."/>
            <person name="Quiroz J.B."/>
            <person name="Reese J."/>
            <person name="Richards S."/>
            <person name="Rives C.M."/>
            <person name="Robberts R."/>
            <person name="Ruiz S.J."/>
            <person name="Ruiz M.J."/>
            <person name="Santibanez J."/>
            <person name="Schneider B.W."/>
            <person name="Sisson I."/>
            <person name="Smith M."/>
            <person name="Sodergren E."/>
            <person name="Song X.-Z."/>
            <person name="Song B.B."/>
            <person name="Summersgill H."/>
            <person name="Thelus R."/>
            <person name="Thornton R.D."/>
            <person name="Trejos Z.Y."/>
            <person name="Usmani K."/>
            <person name="Vattathil S."/>
            <person name="Villasana D."/>
            <person name="Walker D.L."/>
            <person name="Wang S."/>
            <person name="Wang K."/>
            <person name="White C.S."/>
            <person name="Williams A.C."/>
            <person name="Williamson J."/>
            <person name="Wilson K."/>
            <person name="Woghiren I.O."/>
            <person name="Woodworth J.R."/>
            <person name="Worley K.C."/>
            <person name="Wright R.A."/>
            <person name="Wu W."/>
            <person name="Young L."/>
            <person name="Zhang L."/>
            <person name="Zhang J."/>
            <person name="Zhu Y."/>
            <person name="Muzny D.M."/>
            <person name="Weinstock G."/>
            <person name="Gibbs R.A."/>
        </authorList>
    </citation>
    <scope>NUCLEOTIDE SEQUENCE [LARGE SCALE GENOMIC DNA]</scope>
    <source>
        <strain evidence="3">LSR1</strain>
    </source>
</reference>
<dbReference type="OrthoDB" id="6622362at2759"/>
<dbReference type="Pfam" id="PF21789">
    <property type="entry name" value="TNP-like_RNaseH_C"/>
    <property type="match status" value="1"/>
</dbReference>
<sequence length="188" mass="21252">MFFSKIRQRFGNNNNPNALELKTALKQILLKNSISSSYAANCVALDNTGSESVFEIRWAKKTLEDNVIEEVEDENVSSLLPYIDSFDLVKDNILYYICGFIVRSVYKKIDCQTCAYSMIENESEHNYSHKYPHSILVDVKNRGGLIKSSKDVVVIVIFIESTLVQLTSNFCSLLSGLSQKVILAVKNH</sequence>
<reference evidence="2" key="2">
    <citation type="submission" date="2022-06" db="UniProtKB">
        <authorList>
            <consortium name="EnsemblMetazoa"/>
        </authorList>
    </citation>
    <scope>IDENTIFICATION</scope>
</reference>
<dbReference type="Proteomes" id="UP000007819">
    <property type="component" value="Unassembled WGS sequence"/>
</dbReference>
<dbReference type="EnsemblMetazoa" id="XM_029492634.1">
    <property type="protein sequence ID" value="XP_029348494.1"/>
    <property type="gene ID" value="LOC103310914"/>
</dbReference>
<dbReference type="InterPro" id="IPR048367">
    <property type="entry name" value="TNP-like_RNaseH_C"/>
</dbReference>
<dbReference type="AlphaFoldDB" id="A0A8R2JX06"/>
<evidence type="ECO:0000259" key="1">
    <source>
        <dbReference type="Pfam" id="PF21789"/>
    </source>
</evidence>
<evidence type="ECO:0000313" key="2">
    <source>
        <dbReference type="EnsemblMetazoa" id="XP_029348494.1"/>
    </source>
</evidence>
<name>A0A8R2JX06_ACYPI</name>
<proteinExistence type="predicted"/>